<feature type="transmembrane region" description="Helical" evidence="3">
    <location>
        <begin position="195"/>
        <end position="216"/>
    </location>
</feature>
<keyword evidence="3" id="KW-0812">Transmembrane</keyword>
<sequence>MLTAIKNCFGHENINTGRQPELDMAKAFAILFMIWTHVFEEFSPKSEGVLFMLVRNVLGGPFAAPVFMMCLGIGISYSRKNAPIDLLKRGLSLLGIGLLLNIFRFVIPSLLKYEITHNSSYLQNTFSLFSVDILQFAGLAFIFLALAKKMQLKHSILLLIGGAASIIGMFLRRVSTGNYVEDQFVGFLWGTATETYFPFLNWIIFPIAGVVFGSYLKKCKDKGKFYSLVSMLCGGMGVLYLILTFQYGLMFSSEGSYYFLGLLDAVFFILIALSFFGLNYAILKLFSKVSFQPLMRLSKNINTIYCIHWTLIGLLGIVTQVFLKSNSLLFWQGTLIAAILLVISDRLAVWYLDRFKPKLINK</sequence>
<comment type="caution">
    <text evidence="5">The sequence shown here is derived from an EMBL/GenBank/DDBJ whole genome shotgun (WGS) entry which is preliminary data.</text>
</comment>
<comment type="similarity">
    <text evidence="2">Belongs to the acyltransferase 3 family.</text>
</comment>
<feature type="transmembrane region" description="Helical" evidence="3">
    <location>
        <begin position="304"/>
        <end position="323"/>
    </location>
</feature>
<proteinExistence type="inferred from homology"/>
<dbReference type="InterPro" id="IPR002656">
    <property type="entry name" value="Acyl_transf_3_dom"/>
</dbReference>
<evidence type="ECO:0000256" key="1">
    <source>
        <dbReference type="ARBA" id="ARBA00004370"/>
    </source>
</evidence>
<evidence type="ECO:0000256" key="2">
    <source>
        <dbReference type="ARBA" id="ARBA00007400"/>
    </source>
</evidence>
<dbReference type="RefSeq" id="WP_236334602.1">
    <property type="nucleotide sequence ID" value="NZ_CAKMMG010000003.1"/>
</dbReference>
<keyword evidence="3" id="KW-0472">Membrane</keyword>
<dbReference type="Pfam" id="PF01757">
    <property type="entry name" value="Acyl_transf_3"/>
    <property type="match status" value="1"/>
</dbReference>
<dbReference type="Proteomes" id="UP000838324">
    <property type="component" value="Unassembled WGS sequence"/>
</dbReference>
<feature type="transmembrane region" description="Helical" evidence="3">
    <location>
        <begin position="90"/>
        <end position="107"/>
    </location>
</feature>
<feature type="transmembrane region" description="Helical" evidence="3">
    <location>
        <begin position="156"/>
        <end position="175"/>
    </location>
</feature>
<feature type="transmembrane region" description="Helical" evidence="3">
    <location>
        <begin position="329"/>
        <end position="352"/>
    </location>
</feature>
<reference evidence="5" key="1">
    <citation type="submission" date="2022-01" db="EMBL/GenBank/DDBJ databases">
        <authorList>
            <person name="Criscuolo A."/>
        </authorList>
    </citation>
    <scope>NUCLEOTIDE SEQUENCE</scope>
    <source>
        <strain evidence="5">CIP111892</strain>
    </source>
</reference>
<evidence type="ECO:0000256" key="3">
    <source>
        <dbReference type="SAM" id="Phobius"/>
    </source>
</evidence>
<feature type="transmembrane region" description="Helical" evidence="3">
    <location>
        <begin position="257"/>
        <end position="283"/>
    </location>
</feature>
<dbReference type="EMBL" id="CAKMMG010000003">
    <property type="protein sequence ID" value="CAH1208431.1"/>
    <property type="molecule type" value="Genomic_DNA"/>
</dbReference>
<feature type="transmembrane region" description="Helical" evidence="3">
    <location>
        <begin position="228"/>
        <end position="251"/>
    </location>
</feature>
<evidence type="ECO:0000313" key="5">
    <source>
        <dbReference type="EMBL" id="CAH1208431.1"/>
    </source>
</evidence>
<organism evidence="5 6">
    <name type="scientific">Paenibacillus auburnensis</name>
    <dbReference type="NCBI Taxonomy" id="2905649"/>
    <lineage>
        <taxon>Bacteria</taxon>
        <taxon>Bacillati</taxon>
        <taxon>Bacillota</taxon>
        <taxon>Bacilli</taxon>
        <taxon>Bacillales</taxon>
        <taxon>Paenibacillaceae</taxon>
        <taxon>Paenibacillus</taxon>
    </lineage>
</organism>
<keyword evidence="3" id="KW-1133">Transmembrane helix</keyword>
<feature type="transmembrane region" description="Helical" evidence="3">
    <location>
        <begin position="127"/>
        <end position="147"/>
    </location>
</feature>
<protein>
    <recommendedName>
        <fullName evidence="4">Acyltransferase 3 domain-containing protein</fullName>
    </recommendedName>
</protein>
<gene>
    <name evidence="5" type="ORF">PAECIP111892_03108</name>
</gene>
<evidence type="ECO:0000259" key="4">
    <source>
        <dbReference type="Pfam" id="PF01757"/>
    </source>
</evidence>
<evidence type="ECO:0000313" key="6">
    <source>
        <dbReference type="Proteomes" id="UP000838324"/>
    </source>
</evidence>
<feature type="domain" description="Acyltransferase 3" evidence="4">
    <location>
        <begin position="21"/>
        <end position="342"/>
    </location>
</feature>
<feature type="transmembrane region" description="Helical" evidence="3">
    <location>
        <begin position="58"/>
        <end position="78"/>
    </location>
</feature>
<accession>A0ABM9CCA9</accession>
<keyword evidence="6" id="KW-1185">Reference proteome</keyword>
<name>A0ABM9CCA9_9BACL</name>
<comment type="subcellular location">
    <subcellularLocation>
        <location evidence="1">Membrane</location>
    </subcellularLocation>
</comment>